<dbReference type="InterPro" id="IPR008271">
    <property type="entry name" value="Ser/Thr_kinase_AS"/>
</dbReference>
<organism evidence="17 18">
    <name type="scientific">Musa balbisiana</name>
    <name type="common">Banana</name>
    <dbReference type="NCBI Taxonomy" id="52838"/>
    <lineage>
        <taxon>Eukaryota</taxon>
        <taxon>Viridiplantae</taxon>
        <taxon>Streptophyta</taxon>
        <taxon>Embryophyta</taxon>
        <taxon>Tracheophyta</taxon>
        <taxon>Spermatophyta</taxon>
        <taxon>Magnoliopsida</taxon>
        <taxon>Liliopsida</taxon>
        <taxon>Zingiberales</taxon>
        <taxon>Musaceae</taxon>
        <taxon>Musa</taxon>
    </lineage>
</organism>
<dbReference type="Pfam" id="PF07714">
    <property type="entry name" value="PK_Tyr_Ser-Thr"/>
    <property type="match status" value="1"/>
</dbReference>
<dbReference type="InterPro" id="IPR024788">
    <property type="entry name" value="Malectin-like_Carb-bd_dom"/>
</dbReference>
<dbReference type="SUPFAM" id="SSF56112">
    <property type="entry name" value="Protein kinase-like (PK-like)"/>
    <property type="match status" value="1"/>
</dbReference>
<feature type="chain" id="PRO_5020729494" description="Protein kinase domain-containing protein" evidence="15">
    <location>
        <begin position="25"/>
        <end position="843"/>
    </location>
</feature>
<dbReference type="InterPro" id="IPR045272">
    <property type="entry name" value="ANXUR1/2-like"/>
</dbReference>
<dbReference type="InterPro" id="IPR017441">
    <property type="entry name" value="Protein_kinase_ATP_BS"/>
</dbReference>
<feature type="signal peptide" evidence="15">
    <location>
        <begin position="1"/>
        <end position="24"/>
    </location>
</feature>
<comment type="caution">
    <text evidence="17">The sequence shown here is derived from an EMBL/GenBank/DDBJ whole genome shotgun (WGS) entry which is preliminary data.</text>
</comment>
<dbReference type="GO" id="GO:0009506">
    <property type="term" value="C:plasmodesma"/>
    <property type="evidence" value="ECO:0007669"/>
    <property type="project" value="TreeGrafter"/>
</dbReference>
<feature type="compositionally biased region" description="Polar residues" evidence="13">
    <location>
        <begin position="460"/>
        <end position="470"/>
    </location>
</feature>
<gene>
    <name evidence="17" type="ORF">C4D60_Mb11t02570</name>
</gene>
<dbReference type="Gene3D" id="2.60.120.430">
    <property type="entry name" value="Galactose-binding lectin"/>
    <property type="match status" value="2"/>
</dbReference>
<accession>A0A4S8J171</accession>
<dbReference type="SMART" id="SM00220">
    <property type="entry name" value="S_TKc"/>
    <property type="match status" value="1"/>
</dbReference>
<protein>
    <recommendedName>
        <fullName evidence="16">Protein kinase domain-containing protein</fullName>
    </recommendedName>
</protein>
<dbReference type="STRING" id="52838.A0A4S8J171"/>
<sequence length="843" mass="93652">MDLRILAFLLPLFLPSALFVSTTAFNPDTSHYLNCGSAPDIVITTDVPSRNFTDDSPFLSGSDKHPSLSNPSVAASSSSSLYSTARVFTSSASYRFTINTHGTFVLRLHFFPFSGNGYNLSSARFGVKALQRFVLLEDFSTPISTAPTIKEYFLWVDSDELDVTFVPSSSSPLAFVNAVEVFTAPANLINNEDAQLDIAQLSRQALETVHRINVGGPRVNDSLWRTWIADDEYLINEVASLANRTDPDKITYQPNESDDVAPRTVYSTARTMNISSSLRANANFDFNVTWSFPVVAGYKYLVRTHFCDFISPAINNDISFDLYVGNLRVQEIQASNRVNFLAQAFYIDYDLEVRSSGAINISIGRDVARTTQWNANAMLNGLEIFKVNNTFGSLNGTSNLLSNSSNGVPIAAIVGTAVGGVLLVSLLIIFVMVFIRKRRRSKPLPLLPNESWSPFRETPRGNSVGRSSKSTEGTALAASLRVNLGLYIPLLDIKTATNDFDESLVVGSGGFGRVYRGVLADGTKIAVKRAMPGSKQGYPEFQTEILVLSGIRHRHLVSLIGYCDEQSERILVYEYMEKGTLRNYLYGSDKPCLSWKQRLEICIGAARGLHYLHTGYSHTIIHRDIKSTNILLDENYLAKVSDFGLSKLGPSFGETHVTTGVKGTFGYFDPEYFKTQKLTDKSDVYSFGVMLFEVLCARPVIDRSLSMEQLNLAEWALHWQRRGQLEKIIDQRLVGKINTNSLRKFGETAEKCVAEYGIDRPAFADILWNLEYALQLHVTELKREPHEDSGAVESQISVAAMRDVDSVSLNFDEANDRSRMARQGQSDLMASTVFSQLVTDEGR</sequence>
<dbReference type="PROSITE" id="PS00108">
    <property type="entry name" value="PROTEIN_KINASE_ST"/>
    <property type="match status" value="1"/>
</dbReference>
<evidence type="ECO:0000256" key="10">
    <source>
        <dbReference type="ARBA" id="ARBA00023136"/>
    </source>
</evidence>
<dbReference type="PANTHER" id="PTHR27003">
    <property type="entry name" value="OS07G0166700 PROTEIN"/>
    <property type="match status" value="1"/>
</dbReference>
<dbReference type="Gene3D" id="1.10.510.10">
    <property type="entry name" value="Transferase(Phosphotransferase) domain 1"/>
    <property type="match status" value="1"/>
</dbReference>
<feature type="domain" description="Protein kinase" evidence="16">
    <location>
        <begin position="500"/>
        <end position="773"/>
    </location>
</feature>
<dbReference type="PANTHER" id="PTHR27003:SF318">
    <property type="entry name" value="OS03G0124200 PROTEIN"/>
    <property type="match status" value="1"/>
</dbReference>
<keyword evidence="18" id="KW-1185">Reference proteome</keyword>
<dbReference type="Gene3D" id="3.30.200.20">
    <property type="entry name" value="Phosphorylase Kinase, domain 1"/>
    <property type="match status" value="1"/>
</dbReference>
<evidence type="ECO:0000256" key="9">
    <source>
        <dbReference type="ARBA" id="ARBA00022989"/>
    </source>
</evidence>
<dbReference type="Proteomes" id="UP000317650">
    <property type="component" value="Chromosome 11"/>
</dbReference>
<evidence type="ECO:0000256" key="1">
    <source>
        <dbReference type="ARBA" id="ARBA00004479"/>
    </source>
</evidence>
<keyword evidence="11" id="KW-0325">Glycoprotein</keyword>
<dbReference type="GO" id="GO:0005886">
    <property type="term" value="C:plasma membrane"/>
    <property type="evidence" value="ECO:0007669"/>
    <property type="project" value="TreeGrafter"/>
</dbReference>
<keyword evidence="10 14" id="KW-0472">Membrane</keyword>
<dbReference type="GO" id="GO:0004714">
    <property type="term" value="F:transmembrane receptor protein tyrosine kinase activity"/>
    <property type="evidence" value="ECO:0007669"/>
    <property type="project" value="InterPro"/>
</dbReference>
<evidence type="ECO:0000256" key="8">
    <source>
        <dbReference type="ARBA" id="ARBA00022840"/>
    </source>
</evidence>
<evidence type="ECO:0000256" key="12">
    <source>
        <dbReference type="PROSITE-ProRule" id="PRU10141"/>
    </source>
</evidence>
<evidence type="ECO:0000256" key="14">
    <source>
        <dbReference type="SAM" id="Phobius"/>
    </source>
</evidence>
<evidence type="ECO:0000256" key="11">
    <source>
        <dbReference type="ARBA" id="ARBA00023180"/>
    </source>
</evidence>
<dbReference type="Pfam" id="PF12819">
    <property type="entry name" value="Malectin_like"/>
    <property type="match status" value="1"/>
</dbReference>
<dbReference type="FunFam" id="1.10.510.10:FF:000058">
    <property type="entry name" value="Receptor-like protein kinase FERONIA"/>
    <property type="match status" value="1"/>
</dbReference>
<dbReference type="CDD" id="cd14066">
    <property type="entry name" value="STKc_IRAK"/>
    <property type="match status" value="1"/>
</dbReference>
<dbReference type="InterPro" id="IPR011009">
    <property type="entry name" value="Kinase-like_dom_sf"/>
</dbReference>
<name>A0A4S8J171_MUSBA</name>
<keyword evidence="8 12" id="KW-0067">ATP-binding</keyword>
<reference evidence="17 18" key="1">
    <citation type="journal article" date="2019" name="Nat. Plants">
        <title>Genome sequencing of Musa balbisiana reveals subgenome evolution and function divergence in polyploid bananas.</title>
        <authorList>
            <person name="Yao X."/>
        </authorList>
    </citation>
    <scope>NUCLEOTIDE SEQUENCE [LARGE SCALE GENOMIC DNA]</scope>
    <source>
        <strain evidence="18">cv. DH-PKW</strain>
        <tissue evidence="17">Leaves</tissue>
    </source>
</reference>
<dbReference type="EMBL" id="PYDT01000007">
    <property type="protein sequence ID" value="THU55060.1"/>
    <property type="molecule type" value="Genomic_DNA"/>
</dbReference>
<keyword evidence="3" id="KW-0808">Transferase</keyword>
<keyword evidence="7" id="KW-0418">Kinase</keyword>
<dbReference type="PROSITE" id="PS50011">
    <property type="entry name" value="PROTEIN_KINASE_DOM"/>
    <property type="match status" value="1"/>
</dbReference>
<feature type="region of interest" description="Disordered" evidence="13">
    <location>
        <begin position="448"/>
        <end position="470"/>
    </location>
</feature>
<comment type="subcellular location">
    <subcellularLocation>
        <location evidence="1">Membrane</location>
        <topology evidence="1">Single-pass type I membrane protein</topology>
    </subcellularLocation>
</comment>
<dbReference type="FunFam" id="3.30.200.20:FF:000039">
    <property type="entry name" value="receptor-like protein kinase FERONIA"/>
    <property type="match status" value="1"/>
</dbReference>
<evidence type="ECO:0000256" key="2">
    <source>
        <dbReference type="ARBA" id="ARBA00022527"/>
    </source>
</evidence>
<evidence type="ECO:0000256" key="13">
    <source>
        <dbReference type="SAM" id="MobiDB-lite"/>
    </source>
</evidence>
<proteinExistence type="predicted"/>
<evidence type="ECO:0000256" key="7">
    <source>
        <dbReference type="ARBA" id="ARBA00022777"/>
    </source>
</evidence>
<dbReference type="FunFam" id="2.60.120.430:FF:000013">
    <property type="entry name" value="Putative receptor-like protein kinase"/>
    <property type="match status" value="1"/>
</dbReference>
<keyword evidence="2" id="KW-0723">Serine/threonine-protein kinase</keyword>
<evidence type="ECO:0000256" key="6">
    <source>
        <dbReference type="ARBA" id="ARBA00022741"/>
    </source>
</evidence>
<dbReference type="GO" id="GO:0005524">
    <property type="term" value="F:ATP binding"/>
    <property type="evidence" value="ECO:0007669"/>
    <property type="project" value="UniProtKB-UniRule"/>
</dbReference>
<evidence type="ECO:0000256" key="5">
    <source>
        <dbReference type="ARBA" id="ARBA00022729"/>
    </source>
</evidence>
<evidence type="ECO:0000313" key="18">
    <source>
        <dbReference type="Proteomes" id="UP000317650"/>
    </source>
</evidence>
<keyword evidence="6 12" id="KW-0547">Nucleotide-binding</keyword>
<keyword evidence="9 14" id="KW-1133">Transmembrane helix</keyword>
<dbReference type="GO" id="GO:0004674">
    <property type="term" value="F:protein serine/threonine kinase activity"/>
    <property type="evidence" value="ECO:0007669"/>
    <property type="project" value="UniProtKB-KW"/>
</dbReference>
<dbReference type="AlphaFoldDB" id="A0A4S8J171"/>
<evidence type="ECO:0000256" key="4">
    <source>
        <dbReference type="ARBA" id="ARBA00022692"/>
    </source>
</evidence>
<dbReference type="PROSITE" id="PS00107">
    <property type="entry name" value="PROTEIN_KINASE_ATP"/>
    <property type="match status" value="1"/>
</dbReference>
<evidence type="ECO:0000313" key="17">
    <source>
        <dbReference type="EMBL" id="THU55060.1"/>
    </source>
</evidence>
<dbReference type="InterPro" id="IPR001245">
    <property type="entry name" value="Ser-Thr/Tyr_kinase_cat_dom"/>
</dbReference>
<keyword evidence="5 15" id="KW-0732">Signal</keyword>
<evidence type="ECO:0000259" key="16">
    <source>
        <dbReference type="PROSITE" id="PS50011"/>
    </source>
</evidence>
<evidence type="ECO:0000256" key="15">
    <source>
        <dbReference type="SAM" id="SignalP"/>
    </source>
</evidence>
<keyword evidence="4 14" id="KW-0812">Transmembrane</keyword>
<feature type="transmembrane region" description="Helical" evidence="14">
    <location>
        <begin position="410"/>
        <end position="435"/>
    </location>
</feature>
<dbReference type="InterPro" id="IPR000719">
    <property type="entry name" value="Prot_kinase_dom"/>
</dbReference>
<feature type="binding site" evidence="12">
    <location>
        <position position="528"/>
    </location>
    <ligand>
        <name>ATP</name>
        <dbReference type="ChEBI" id="CHEBI:30616"/>
    </ligand>
</feature>
<evidence type="ECO:0000256" key="3">
    <source>
        <dbReference type="ARBA" id="ARBA00022679"/>
    </source>
</evidence>